<dbReference type="InterPro" id="IPR021720">
    <property type="entry name" value="Malectin_dom"/>
</dbReference>
<dbReference type="OrthoDB" id="9801077at2"/>
<dbReference type="Gene3D" id="2.60.120.260">
    <property type="entry name" value="Galactose-binding domain-like"/>
    <property type="match status" value="1"/>
</dbReference>
<accession>A0A2S7WYQ1</accession>
<dbReference type="Pfam" id="PF00703">
    <property type="entry name" value="Glyco_hydro_2"/>
    <property type="match status" value="1"/>
</dbReference>
<keyword evidence="3" id="KW-0326">Glycosidase</keyword>
<keyword evidence="2" id="KW-0378">Hydrolase</keyword>
<dbReference type="Pfam" id="PF02837">
    <property type="entry name" value="Glyco_hydro_2_N"/>
    <property type="match status" value="1"/>
</dbReference>
<evidence type="ECO:0000259" key="8">
    <source>
        <dbReference type="Pfam" id="PF11721"/>
    </source>
</evidence>
<comment type="caution">
    <text evidence="10">The sequence shown here is derived from an EMBL/GenBank/DDBJ whole genome shotgun (WGS) entry which is preliminary data.</text>
</comment>
<dbReference type="PANTHER" id="PTHR42732:SF1">
    <property type="entry name" value="BETA-MANNOSIDASE"/>
    <property type="match status" value="1"/>
</dbReference>
<dbReference type="SUPFAM" id="SSF49785">
    <property type="entry name" value="Galactose-binding domain-like"/>
    <property type="match status" value="1"/>
</dbReference>
<evidence type="ECO:0000256" key="4">
    <source>
        <dbReference type="SAM" id="SignalP"/>
    </source>
</evidence>
<feature type="domain" description="DUF4982" evidence="9">
    <location>
        <begin position="635"/>
        <end position="689"/>
    </location>
</feature>
<name>A0A2S7WYQ1_9FLAO</name>
<dbReference type="GO" id="GO:0004553">
    <property type="term" value="F:hydrolase activity, hydrolyzing O-glycosyl compounds"/>
    <property type="evidence" value="ECO:0007669"/>
    <property type="project" value="InterPro"/>
</dbReference>
<feature type="domain" description="Glycoside hydrolase family 2 catalytic" evidence="6">
    <location>
        <begin position="303"/>
        <end position="604"/>
    </location>
</feature>
<feature type="signal peptide" evidence="4">
    <location>
        <begin position="1"/>
        <end position="19"/>
    </location>
</feature>
<sequence length="896" mass="102345">MKKLNISLLVLFLGVALTAQNVRTIFTVNSGWEFHKGNLSQKAISDKETIWESVSIPHTWNNVDAFDDERGYYRGVGVYKKSIIFSKKDANKTILLHFEGANQETEVFVNGNIVGTHKGGYTAFSFPITENLKFGEVNEIVVKVTNAFDENIPTLTADFTFFGGIYRDIYIEKMNQVHFSTSKYAAKNVLISTPKVTKKNASIEFKGHISNKTTSIKKIEVLQSIRNGNKEIVKEIKTNFLLKPNEDLKFNQTIKDFKNPILWSPDNPYLYQVVTKIIDKKTKEILDESVNSLGFRWFEFDVDKGFFMNGKHYKLMGTCRHQDYLGIGNAVPDALQVKDIELLKAMGGNFLRLAHYPQDPVIMEACDRLGIITTVEIPIVNYITESKEFATNSIEMAKEMVLQDYNHPSLVSWAYMNEILLRPPFKDNPERQKLYYKSITALAKDIEKVIRELDPYRYTMIPNHGSFSRYVAAELTEIPMIVGWNLYAGWYGNDIRGFEQYLDQHHEKIKKPLLVTEYGAGADPRIRSLTPERFDFSLEYQVYYHTHYLKEILKRPFVAGVNIWNLADFASETRHDAMPFVNNKGIATLDRKPKDAFYLYQAFLKKTPFIAIGSKLWEQGSGFTDTKDGIVCTQPISVFTNQKSAVLYLNGISLGKKMSNEDKTLVWQVPFKNGKNLLEVVSTNDGKTIKDFHSIDFNLIAKNLDSKLVPFESVRITLGSKRYFLDELTKEIWLPSKEYTGENDSWGTIGGAPFQMKNTSRQNYSTDQSIKNTNNDPIYQTQQVGLDAFKLKVPDGFYELTLHFAELISDKEKEVLAYNLDANSEKEAENSSRIFDVLVNGKVIFENLDLLKEYGSEKAVSFKIKQLVTENNGITISFRSVKGEPILNAVELTKVF</sequence>
<dbReference type="InterPro" id="IPR013783">
    <property type="entry name" value="Ig-like_fold"/>
</dbReference>
<gene>
    <name evidence="10" type="ORF">BTO16_09030</name>
</gene>
<feature type="domain" description="Glycosyl hydrolases family 2 sugar binding" evidence="7">
    <location>
        <begin position="49"/>
        <end position="171"/>
    </location>
</feature>
<dbReference type="AlphaFoldDB" id="A0A2S7WYQ1"/>
<dbReference type="SUPFAM" id="SSF49303">
    <property type="entry name" value="beta-Galactosidase/glucuronidase domain"/>
    <property type="match status" value="1"/>
</dbReference>
<dbReference type="Gene3D" id="3.20.20.80">
    <property type="entry name" value="Glycosidases"/>
    <property type="match status" value="1"/>
</dbReference>
<proteinExistence type="inferred from homology"/>
<dbReference type="Gene3D" id="2.60.120.430">
    <property type="entry name" value="Galactose-binding lectin"/>
    <property type="match status" value="1"/>
</dbReference>
<dbReference type="InterPro" id="IPR008979">
    <property type="entry name" value="Galactose-bd-like_sf"/>
</dbReference>
<evidence type="ECO:0000256" key="1">
    <source>
        <dbReference type="ARBA" id="ARBA00007401"/>
    </source>
</evidence>
<dbReference type="SUPFAM" id="SSF51445">
    <property type="entry name" value="(Trans)glycosidases"/>
    <property type="match status" value="1"/>
</dbReference>
<dbReference type="RefSeq" id="WP_105021262.1">
    <property type="nucleotide sequence ID" value="NZ_MSCM01000001.1"/>
</dbReference>
<dbReference type="InterPro" id="IPR006103">
    <property type="entry name" value="Glyco_hydro_2_cat"/>
</dbReference>
<dbReference type="PRINTS" id="PR00132">
    <property type="entry name" value="GLHYDRLASE2"/>
</dbReference>
<evidence type="ECO:0000313" key="11">
    <source>
        <dbReference type="Proteomes" id="UP000239068"/>
    </source>
</evidence>
<dbReference type="InterPro" id="IPR036156">
    <property type="entry name" value="Beta-gal/glucu_dom_sf"/>
</dbReference>
<protein>
    <recommendedName>
        <fullName evidence="12">Beta-galactosidase</fullName>
    </recommendedName>
</protein>
<dbReference type="Pfam" id="PF16355">
    <property type="entry name" value="DUF4982"/>
    <property type="match status" value="1"/>
</dbReference>
<evidence type="ECO:0008006" key="12">
    <source>
        <dbReference type="Google" id="ProtNLM"/>
    </source>
</evidence>
<evidence type="ECO:0000259" key="7">
    <source>
        <dbReference type="Pfam" id="PF02837"/>
    </source>
</evidence>
<keyword evidence="4" id="KW-0732">Signal</keyword>
<dbReference type="InterPro" id="IPR006104">
    <property type="entry name" value="Glyco_hydro_2_N"/>
</dbReference>
<dbReference type="EMBL" id="MSCM01000001">
    <property type="protein sequence ID" value="PQJ82710.1"/>
    <property type="molecule type" value="Genomic_DNA"/>
</dbReference>
<dbReference type="InterPro" id="IPR051913">
    <property type="entry name" value="GH2_Domain-Containing"/>
</dbReference>
<feature type="domain" description="Glycoside hydrolase family 2 immunoglobulin-like beta-sandwich" evidence="5">
    <location>
        <begin position="193"/>
        <end position="296"/>
    </location>
</feature>
<evidence type="ECO:0000259" key="6">
    <source>
        <dbReference type="Pfam" id="PF02836"/>
    </source>
</evidence>
<reference evidence="10 11" key="1">
    <citation type="submission" date="2016-12" db="EMBL/GenBank/DDBJ databases">
        <title>Trade-off between light-utilization and light-protection in marine flavobacteria.</title>
        <authorList>
            <person name="Kumagai Y."/>
            <person name="Yoshizawa S."/>
            <person name="Kogure K."/>
            <person name="Iwasaki W."/>
        </authorList>
    </citation>
    <scope>NUCLEOTIDE SEQUENCE [LARGE SCALE GENOMIC DNA]</scope>
    <source>
        <strain evidence="10 11">ATCC 43844</strain>
    </source>
</reference>
<dbReference type="GO" id="GO:0005975">
    <property type="term" value="P:carbohydrate metabolic process"/>
    <property type="evidence" value="ECO:0007669"/>
    <property type="project" value="InterPro"/>
</dbReference>
<dbReference type="InterPro" id="IPR006101">
    <property type="entry name" value="Glyco_hydro_2"/>
</dbReference>
<dbReference type="PANTHER" id="PTHR42732">
    <property type="entry name" value="BETA-GALACTOSIDASE"/>
    <property type="match status" value="1"/>
</dbReference>
<evidence type="ECO:0000313" key="10">
    <source>
        <dbReference type="EMBL" id="PQJ82710.1"/>
    </source>
</evidence>
<dbReference type="InterPro" id="IPR017853">
    <property type="entry name" value="GH"/>
</dbReference>
<evidence type="ECO:0000256" key="2">
    <source>
        <dbReference type="ARBA" id="ARBA00022801"/>
    </source>
</evidence>
<feature type="chain" id="PRO_5015599241" description="Beta-galactosidase" evidence="4">
    <location>
        <begin position="20"/>
        <end position="896"/>
    </location>
</feature>
<dbReference type="InterPro" id="IPR006102">
    <property type="entry name" value="Ig-like_GH2"/>
</dbReference>
<evidence type="ECO:0000259" key="5">
    <source>
        <dbReference type="Pfam" id="PF00703"/>
    </source>
</evidence>
<keyword evidence="11" id="KW-1185">Reference proteome</keyword>
<evidence type="ECO:0000259" key="9">
    <source>
        <dbReference type="Pfam" id="PF16355"/>
    </source>
</evidence>
<dbReference type="InterPro" id="IPR032311">
    <property type="entry name" value="DUF4982"/>
</dbReference>
<dbReference type="Pfam" id="PF11721">
    <property type="entry name" value="Malectin"/>
    <property type="match status" value="1"/>
</dbReference>
<dbReference type="Gene3D" id="2.60.40.10">
    <property type="entry name" value="Immunoglobulins"/>
    <property type="match status" value="2"/>
</dbReference>
<dbReference type="Proteomes" id="UP000239068">
    <property type="component" value="Unassembled WGS sequence"/>
</dbReference>
<evidence type="ECO:0000256" key="3">
    <source>
        <dbReference type="ARBA" id="ARBA00023295"/>
    </source>
</evidence>
<feature type="domain" description="Malectin" evidence="8">
    <location>
        <begin position="761"/>
        <end position="889"/>
    </location>
</feature>
<organism evidence="10 11">
    <name type="scientific">Polaribacter glomeratus</name>
    <dbReference type="NCBI Taxonomy" id="102"/>
    <lineage>
        <taxon>Bacteria</taxon>
        <taxon>Pseudomonadati</taxon>
        <taxon>Bacteroidota</taxon>
        <taxon>Flavobacteriia</taxon>
        <taxon>Flavobacteriales</taxon>
        <taxon>Flavobacteriaceae</taxon>
    </lineage>
</organism>
<dbReference type="Pfam" id="PF02836">
    <property type="entry name" value="Glyco_hydro_2_C"/>
    <property type="match status" value="1"/>
</dbReference>
<comment type="similarity">
    <text evidence="1">Belongs to the glycosyl hydrolase 2 family.</text>
</comment>